<dbReference type="InterPro" id="IPR000297">
    <property type="entry name" value="PPIase_PpiC"/>
</dbReference>
<protein>
    <recommendedName>
        <fullName evidence="6">Peptidyl-prolyl cis-trans isomerase</fullName>
        <ecNumber evidence="6">5.2.1.8</ecNumber>
    </recommendedName>
</protein>
<comment type="function">
    <text evidence="4">PPIases accelerate the folding of proteins. It prefers amino acid residues with hydrophobic side chains like leucine and phenylalanine in the P1 position of the peptides substrates.</text>
</comment>
<sequence>MMMRIFILAFSPSIATSFVPQSAFKPHTACHQNNIQPLKMGFFDNLFGGGVQAEASHILISGDDADSKLEDIKQNIYKTALKGKSADMGVDAEALMSSFAQQARKFSSCPSGQKGGSLGCFGKGQMVPEFDEVVFNDQVGVVHGPIQTQFGSHLILITDRDE</sequence>
<evidence type="ECO:0000313" key="8">
    <source>
        <dbReference type="EMBL" id="CAD9387968.1"/>
    </source>
</evidence>
<dbReference type="PANTHER" id="PTHR43629:SF2">
    <property type="entry name" value="RHODANESE-LIKE_PPIC DOMAIN-CONTAINING PROTEIN 12, CHLOROPLASTIC"/>
    <property type="match status" value="1"/>
</dbReference>
<dbReference type="PROSITE" id="PS50198">
    <property type="entry name" value="PPIC_PPIASE_2"/>
    <property type="match status" value="1"/>
</dbReference>
<dbReference type="SUPFAM" id="SSF54534">
    <property type="entry name" value="FKBP-like"/>
    <property type="match status" value="1"/>
</dbReference>
<comment type="similarity">
    <text evidence="2">Belongs to the PpiC/parvulin rotamase family.</text>
</comment>
<dbReference type="EC" id="5.2.1.8" evidence="6"/>
<dbReference type="GO" id="GO:0003755">
    <property type="term" value="F:peptidyl-prolyl cis-trans isomerase activity"/>
    <property type="evidence" value="ECO:0007669"/>
    <property type="project" value="UniProtKB-UniRule"/>
</dbReference>
<dbReference type="Gene3D" id="3.10.50.40">
    <property type="match status" value="1"/>
</dbReference>
<evidence type="ECO:0000256" key="6">
    <source>
        <dbReference type="RuleBase" id="RU363014"/>
    </source>
</evidence>
<proteinExistence type="inferred from homology"/>
<comment type="subcellular location">
    <subcellularLocation>
        <location evidence="1">Cytoplasm</location>
    </subcellularLocation>
</comment>
<keyword evidence="5 6" id="KW-0413">Isomerase</keyword>
<keyword evidence="5 6" id="KW-0697">Rotamase</keyword>
<name>A0A7S2B6V5_9STRA</name>
<dbReference type="EMBL" id="HBGS01011257">
    <property type="protein sequence ID" value="CAD9387968.1"/>
    <property type="molecule type" value="Transcribed_RNA"/>
</dbReference>
<dbReference type="InterPro" id="IPR046357">
    <property type="entry name" value="PPIase_dom_sf"/>
</dbReference>
<dbReference type="InterPro" id="IPR052204">
    <property type="entry name" value="PpiC/parvulin_rotamase"/>
</dbReference>
<accession>A0A7S2B6V5</accession>
<keyword evidence="6" id="KW-0732">Signal</keyword>
<keyword evidence="3" id="KW-0963">Cytoplasm</keyword>
<dbReference type="Pfam" id="PF13616">
    <property type="entry name" value="Rotamase_3"/>
    <property type="match status" value="1"/>
</dbReference>
<dbReference type="AlphaFoldDB" id="A0A7S2B6V5"/>
<evidence type="ECO:0000256" key="3">
    <source>
        <dbReference type="ARBA" id="ARBA00022490"/>
    </source>
</evidence>
<organism evidence="8">
    <name type="scientific">Octactis speculum</name>
    <dbReference type="NCBI Taxonomy" id="3111310"/>
    <lineage>
        <taxon>Eukaryota</taxon>
        <taxon>Sar</taxon>
        <taxon>Stramenopiles</taxon>
        <taxon>Ochrophyta</taxon>
        <taxon>Dictyochophyceae</taxon>
        <taxon>Dictyochales</taxon>
        <taxon>Dictyochaceae</taxon>
        <taxon>Octactis</taxon>
    </lineage>
</organism>
<gene>
    <name evidence="8" type="ORF">DSPE1174_LOCUS5930</name>
</gene>
<evidence type="ECO:0000256" key="4">
    <source>
        <dbReference type="ARBA" id="ARBA00046231"/>
    </source>
</evidence>
<feature type="signal peptide" evidence="6">
    <location>
        <begin position="1"/>
        <end position="17"/>
    </location>
</feature>
<evidence type="ECO:0000256" key="5">
    <source>
        <dbReference type="PROSITE-ProRule" id="PRU00278"/>
    </source>
</evidence>
<dbReference type="InterPro" id="IPR023058">
    <property type="entry name" value="PPIase_PpiC_CS"/>
</dbReference>
<feature type="domain" description="PpiC" evidence="7">
    <location>
        <begin position="50"/>
        <end position="159"/>
    </location>
</feature>
<comment type="catalytic activity">
    <reaction evidence="6">
        <text>[protein]-peptidylproline (omega=180) = [protein]-peptidylproline (omega=0)</text>
        <dbReference type="Rhea" id="RHEA:16237"/>
        <dbReference type="Rhea" id="RHEA-COMP:10747"/>
        <dbReference type="Rhea" id="RHEA-COMP:10748"/>
        <dbReference type="ChEBI" id="CHEBI:83833"/>
        <dbReference type="ChEBI" id="CHEBI:83834"/>
        <dbReference type="EC" id="5.2.1.8"/>
    </reaction>
</comment>
<feature type="chain" id="PRO_5031599177" description="Peptidyl-prolyl cis-trans isomerase" evidence="6">
    <location>
        <begin position="18"/>
        <end position="162"/>
    </location>
</feature>
<dbReference type="PANTHER" id="PTHR43629">
    <property type="entry name" value="PEPTIDYL-PROLYL CIS-TRANS ISOMERASE"/>
    <property type="match status" value="1"/>
</dbReference>
<evidence type="ECO:0000256" key="1">
    <source>
        <dbReference type="ARBA" id="ARBA00004496"/>
    </source>
</evidence>
<evidence type="ECO:0000256" key="2">
    <source>
        <dbReference type="ARBA" id="ARBA00007656"/>
    </source>
</evidence>
<dbReference type="PROSITE" id="PS01096">
    <property type="entry name" value="PPIC_PPIASE_1"/>
    <property type="match status" value="1"/>
</dbReference>
<evidence type="ECO:0000259" key="7">
    <source>
        <dbReference type="PROSITE" id="PS50198"/>
    </source>
</evidence>
<reference evidence="8" key="1">
    <citation type="submission" date="2021-01" db="EMBL/GenBank/DDBJ databases">
        <authorList>
            <person name="Corre E."/>
            <person name="Pelletier E."/>
            <person name="Niang G."/>
            <person name="Scheremetjew M."/>
            <person name="Finn R."/>
            <person name="Kale V."/>
            <person name="Holt S."/>
            <person name="Cochrane G."/>
            <person name="Meng A."/>
            <person name="Brown T."/>
            <person name="Cohen L."/>
        </authorList>
    </citation>
    <scope>NUCLEOTIDE SEQUENCE</scope>
    <source>
        <strain evidence="8">CCMP1381</strain>
    </source>
</reference>
<dbReference type="GO" id="GO:0005737">
    <property type="term" value="C:cytoplasm"/>
    <property type="evidence" value="ECO:0007669"/>
    <property type="project" value="UniProtKB-SubCell"/>
</dbReference>